<proteinExistence type="predicted"/>
<sequence length="50" mass="5322">SLLSSPGILIGVGSMPSLLGGRVEKASTQNKTLSQTQSEKLLKETYQTPF</sequence>
<reference evidence="2" key="1">
    <citation type="submission" date="2018-05" db="EMBL/GenBank/DDBJ databases">
        <authorList>
            <person name="Lanie J.A."/>
            <person name="Ng W.-L."/>
            <person name="Kazmierczak K.M."/>
            <person name="Andrzejewski T.M."/>
            <person name="Davidsen T.M."/>
            <person name="Wayne K.J."/>
            <person name="Tettelin H."/>
            <person name="Glass J.I."/>
            <person name="Rusch D."/>
            <person name="Podicherti R."/>
            <person name="Tsui H.-C.T."/>
            <person name="Winkler M.E."/>
        </authorList>
    </citation>
    <scope>NUCLEOTIDE SEQUENCE</scope>
</reference>
<dbReference type="AlphaFoldDB" id="A0A382YVD8"/>
<accession>A0A382YVD8</accession>
<feature type="non-terminal residue" evidence="2">
    <location>
        <position position="1"/>
    </location>
</feature>
<evidence type="ECO:0000313" key="2">
    <source>
        <dbReference type="EMBL" id="SVD87070.1"/>
    </source>
</evidence>
<gene>
    <name evidence="2" type="ORF">METZ01_LOCUS439924</name>
</gene>
<dbReference type="EMBL" id="UINC01178742">
    <property type="protein sequence ID" value="SVD87070.1"/>
    <property type="molecule type" value="Genomic_DNA"/>
</dbReference>
<name>A0A382YVD8_9ZZZZ</name>
<organism evidence="2">
    <name type="scientific">marine metagenome</name>
    <dbReference type="NCBI Taxonomy" id="408172"/>
    <lineage>
        <taxon>unclassified sequences</taxon>
        <taxon>metagenomes</taxon>
        <taxon>ecological metagenomes</taxon>
    </lineage>
</organism>
<feature type="region of interest" description="Disordered" evidence="1">
    <location>
        <begin position="27"/>
        <end position="50"/>
    </location>
</feature>
<protein>
    <submittedName>
        <fullName evidence="2">Uncharacterized protein</fullName>
    </submittedName>
</protein>
<evidence type="ECO:0000256" key="1">
    <source>
        <dbReference type="SAM" id="MobiDB-lite"/>
    </source>
</evidence>